<name>A0A1F5ELD8_9BACT</name>
<comment type="caution">
    <text evidence="10">The sequence shown here is derived from an EMBL/GenBank/DDBJ whole genome shotgun (WGS) entry which is preliminary data.</text>
</comment>
<keyword evidence="4" id="KW-0378">Hydrolase</keyword>
<dbReference type="GO" id="GO:0006508">
    <property type="term" value="P:proteolysis"/>
    <property type="evidence" value="ECO:0007669"/>
    <property type="project" value="UniProtKB-KW"/>
</dbReference>
<dbReference type="SMART" id="SM00631">
    <property type="entry name" value="Zn_pept"/>
    <property type="match status" value="1"/>
</dbReference>
<organism evidence="10 11">
    <name type="scientific">Candidatus Campbellbacteria bacterium RIFCSPHIGHO2_01_FULL_34_10</name>
    <dbReference type="NCBI Taxonomy" id="1797577"/>
    <lineage>
        <taxon>Bacteria</taxon>
        <taxon>Candidatus Campbelliibacteriota</taxon>
    </lineage>
</organism>
<protein>
    <recommendedName>
        <fullName evidence="9">Peptidase M14 domain-containing protein</fullName>
    </recommendedName>
</protein>
<dbReference type="Proteomes" id="UP000186670">
    <property type="component" value="Unassembled WGS sequence"/>
</dbReference>
<keyword evidence="3" id="KW-0645">Protease</keyword>
<evidence type="ECO:0000256" key="6">
    <source>
        <dbReference type="ARBA" id="ARBA00023049"/>
    </source>
</evidence>
<evidence type="ECO:0000256" key="5">
    <source>
        <dbReference type="ARBA" id="ARBA00022833"/>
    </source>
</evidence>
<dbReference type="PROSITE" id="PS52035">
    <property type="entry name" value="PEPTIDASE_M14"/>
    <property type="match status" value="1"/>
</dbReference>
<keyword evidence="8" id="KW-0472">Membrane</keyword>
<dbReference type="GO" id="GO:0004181">
    <property type="term" value="F:metallocarboxypeptidase activity"/>
    <property type="evidence" value="ECO:0007669"/>
    <property type="project" value="InterPro"/>
</dbReference>
<evidence type="ECO:0000256" key="8">
    <source>
        <dbReference type="SAM" id="Phobius"/>
    </source>
</evidence>
<sequence>MKKFFIGRAIGFIVVIVVFIIGYFILDFFKNDEIVEKIISSTKTIIGQSVEKRNIEAYTFGDGEKHLLFVGGIHGGYEWNSVLLAYQLIDYLEINKEIIPKDITVTVIASANPDGIFEVTNKNGRFYLSDLSSGDKSLARFNANDVDLNRNFDCKWQSESTWRGNPVSAGTSVFSEPEAQAIRDFVLENKPVAVVFFHSQSNAVYASECEDGILSETLDIMNIYSDASGYPAIDTFDAYEITGDAEGWLASIKIPAITVELSTHETIEWDKNLAGVKALFEYYSN</sequence>
<evidence type="ECO:0000256" key="7">
    <source>
        <dbReference type="PROSITE-ProRule" id="PRU01379"/>
    </source>
</evidence>
<evidence type="ECO:0000256" key="2">
    <source>
        <dbReference type="ARBA" id="ARBA00005988"/>
    </source>
</evidence>
<dbReference type="GO" id="GO:0005615">
    <property type="term" value="C:extracellular space"/>
    <property type="evidence" value="ECO:0007669"/>
    <property type="project" value="TreeGrafter"/>
</dbReference>
<dbReference type="AlphaFoldDB" id="A0A1F5ELD8"/>
<evidence type="ECO:0000313" key="11">
    <source>
        <dbReference type="Proteomes" id="UP000186670"/>
    </source>
</evidence>
<evidence type="ECO:0000256" key="1">
    <source>
        <dbReference type="ARBA" id="ARBA00001947"/>
    </source>
</evidence>
<comment type="cofactor">
    <cofactor evidence="1">
        <name>Zn(2+)</name>
        <dbReference type="ChEBI" id="CHEBI:29105"/>
    </cofactor>
</comment>
<reference evidence="10 11" key="1">
    <citation type="journal article" date="2016" name="Nat. Commun.">
        <title>Thousands of microbial genomes shed light on interconnected biogeochemical processes in an aquifer system.</title>
        <authorList>
            <person name="Anantharaman K."/>
            <person name="Brown C.T."/>
            <person name="Hug L.A."/>
            <person name="Sharon I."/>
            <person name="Castelle C.J."/>
            <person name="Probst A.J."/>
            <person name="Thomas B.C."/>
            <person name="Singh A."/>
            <person name="Wilkins M.J."/>
            <person name="Karaoz U."/>
            <person name="Brodie E.L."/>
            <person name="Williams K.H."/>
            <person name="Hubbard S.S."/>
            <person name="Banfield J.F."/>
        </authorList>
    </citation>
    <scope>NUCLEOTIDE SEQUENCE [LARGE SCALE GENOMIC DNA]</scope>
</reference>
<dbReference type="PANTHER" id="PTHR11705">
    <property type="entry name" value="PROTEASE FAMILY M14 CARBOXYPEPTIDASE A,B"/>
    <property type="match status" value="1"/>
</dbReference>
<accession>A0A1F5ELD8</accession>
<evidence type="ECO:0000256" key="3">
    <source>
        <dbReference type="ARBA" id="ARBA00022670"/>
    </source>
</evidence>
<dbReference type="SUPFAM" id="SSF53187">
    <property type="entry name" value="Zn-dependent exopeptidases"/>
    <property type="match status" value="1"/>
</dbReference>
<dbReference type="GO" id="GO:0008270">
    <property type="term" value="F:zinc ion binding"/>
    <property type="evidence" value="ECO:0007669"/>
    <property type="project" value="InterPro"/>
</dbReference>
<dbReference type="PANTHER" id="PTHR11705:SF143">
    <property type="entry name" value="SLL0236 PROTEIN"/>
    <property type="match status" value="1"/>
</dbReference>
<dbReference type="EMBL" id="MEZZ01000039">
    <property type="protein sequence ID" value="OGD68120.1"/>
    <property type="molecule type" value="Genomic_DNA"/>
</dbReference>
<gene>
    <name evidence="10" type="ORF">A2811_00730</name>
</gene>
<evidence type="ECO:0000256" key="4">
    <source>
        <dbReference type="ARBA" id="ARBA00022801"/>
    </source>
</evidence>
<keyword evidence="8" id="KW-1133">Transmembrane helix</keyword>
<dbReference type="CDD" id="cd00596">
    <property type="entry name" value="Peptidase_M14_like"/>
    <property type="match status" value="1"/>
</dbReference>
<keyword evidence="5" id="KW-0862">Zinc</keyword>
<proteinExistence type="inferred from homology"/>
<dbReference type="InterPro" id="IPR000834">
    <property type="entry name" value="Peptidase_M14"/>
</dbReference>
<feature type="active site" description="Proton donor/acceptor" evidence="7">
    <location>
        <position position="260"/>
    </location>
</feature>
<keyword evidence="6" id="KW-0482">Metalloprotease</keyword>
<dbReference type="Pfam" id="PF00246">
    <property type="entry name" value="Peptidase_M14"/>
    <property type="match status" value="1"/>
</dbReference>
<feature type="domain" description="Peptidase M14" evidence="9">
    <location>
        <begin position="22"/>
        <end position="283"/>
    </location>
</feature>
<comment type="similarity">
    <text evidence="2 7">Belongs to the peptidase M14 family.</text>
</comment>
<evidence type="ECO:0000259" key="9">
    <source>
        <dbReference type="PROSITE" id="PS52035"/>
    </source>
</evidence>
<feature type="transmembrane region" description="Helical" evidence="8">
    <location>
        <begin position="5"/>
        <end position="26"/>
    </location>
</feature>
<dbReference type="Gene3D" id="3.40.630.10">
    <property type="entry name" value="Zn peptidases"/>
    <property type="match status" value="1"/>
</dbReference>
<keyword evidence="8" id="KW-0812">Transmembrane</keyword>
<evidence type="ECO:0000313" key="10">
    <source>
        <dbReference type="EMBL" id="OGD68120.1"/>
    </source>
</evidence>